<dbReference type="PANTHER" id="PTHR46847">
    <property type="entry name" value="D-ALLOSE-BINDING PERIPLASMIC PROTEIN-RELATED"/>
    <property type="match status" value="1"/>
</dbReference>
<dbReference type="Pfam" id="PF13407">
    <property type="entry name" value="Peripla_BP_4"/>
    <property type="match status" value="1"/>
</dbReference>
<reference evidence="6" key="1">
    <citation type="submission" date="2022-11" db="EMBL/GenBank/DDBJ databases">
        <title>Biodiversity and phylogenetic relationships of bacteria.</title>
        <authorList>
            <person name="Machado R.A.R."/>
            <person name="Bhat A."/>
            <person name="Loulou A."/>
            <person name="Kallel S."/>
        </authorList>
    </citation>
    <scope>NUCLEOTIDE SEQUENCE</scope>
    <source>
        <strain evidence="6">K-TC2</strain>
    </source>
</reference>
<dbReference type="GO" id="GO:0030313">
    <property type="term" value="C:cell envelope"/>
    <property type="evidence" value="ECO:0007669"/>
    <property type="project" value="UniProtKB-SubCell"/>
</dbReference>
<dbReference type="Proteomes" id="UP001144805">
    <property type="component" value="Unassembled WGS sequence"/>
</dbReference>
<dbReference type="PANTHER" id="PTHR46847:SF1">
    <property type="entry name" value="D-ALLOSE-BINDING PERIPLASMIC PROTEIN-RELATED"/>
    <property type="match status" value="1"/>
</dbReference>
<feature type="signal peptide" evidence="4">
    <location>
        <begin position="1"/>
        <end position="25"/>
    </location>
</feature>
<dbReference type="EMBL" id="JAPKNK010000016">
    <property type="protein sequence ID" value="MCX5572231.1"/>
    <property type="molecule type" value="Genomic_DNA"/>
</dbReference>
<feature type="chain" id="PRO_5040991740" evidence="4">
    <location>
        <begin position="26"/>
        <end position="369"/>
    </location>
</feature>
<evidence type="ECO:0000256" key="3">
    <source>
        <dbReference type="ARBA" id="ARBA00022729"/>
    </source>
</evidence>
<protein>
    <submittedName>
        <fullName evidence="6">Substrate-binding domain-containing protein</fullName>
    </submittedName>
</protein>
<proteinExistence type="inferred from homology"/>
<keyword evidence="3 4" id="KW-0732">Signal</keyword>
<evidence type="ECO:0000313" key="6">
    <source>
        <dbReference type="EMBL" id="MCX5572231.1"/>
    </source>
</evidence>
<evidence type="ECO:0000256" key="4">
    <source>
        <dbReference type="SAM" id="SignalP"/>
    </source>
</evidence>
<evidence type="ECO:0000256" key="1">
    <source>
        <dbReference type="ARBA" id="ARBA00004196"/>
    </source>
</evidence>
<dbReference type="Gene3D" id="3.40.50.2300">
    <property type="match status" value="2"/>
</dbReference>
<dbReference type="InterPro" id="IPR025997">
    <property type="entry name" value="SBP_2_dom"/>
</dbReference>
<sequence length="369" mass="38365">MKSRNLLLAAASAVAMMAIPIVAHADAFVDEAKAIVAKASGRADKWDGPTSGPKAAGKKTIVYVAGDMRNGGILGVSQGAKEAAAAIGWDYREIDGQGTVSGQATALSQAIALKPDAIIVGGSDAVEQKAALEGAAKEGILMVGWHSGPVAGPLEGTPIFANVTTDAMEVAKVAAMKAVADSDGKAGVVVFADSTYAIAIAKGRAMEEWIKKCAGCTVVSFQDTPLADVSTRIPQLTTTLLQQNGAKWTHSLAINDLYYDFMPPALQAAGIAGNGDPQNISAGDGSESAFQRIRAGDHQAATVPEPLTMQGWQLIDELNRAFAGEKWSGYVPGVHLVTPDNIAFDGGPKNVFDPDNGYRAEYKKIWGVN</sequence>
<dbReference type="SUPFAM" id="SSF53822">
    <property type="entry name" value="Periplasmic binding protein-like I"/>
    <property type="match status" value="1"/>
</dbReference>
<comment type="caution">
    <text evidence="6">The sequence shown here is derived from an EMBL/GenBank/DDBJ whole genome shotgun (WGS) entry which is preliminary data.</text>
</comment>
<keyword evidence="7" id="KW-1185">Reference proteome</keyword>
<evidence type="ECO:0000313" key="7">
    <source>
        <dbReference type="Proteomes" id="UP001144805"/>
    </source>
</evidence>
<dbReference type="GO" id="GO:0030246">
    <property type="term" value="F:carbohydrate binding"/>
    <property type="evidence" value="ECO:0007669"/>
    <property type="project" value="UniProtKB-ARBA"/>
</dbReference>
<dbReference type="RefSeq" id="WP_266341192.1">
    <property type="nucleotide sequence ID" value="NZ_JAPKNK010000016.1"/>
</dbReference>
<gene>
    <name evidence="6" type="ORF">OSH07_23720</name>
</gene>
<accession>A0A9X3E5I3</accession>
<evidence type="ECO:0000259" key="5">
    <source>
        <dbReference type="Pfam" id="PF13407"/>
    </source>
</evidence>
<evidence type="ECO:0000256" key="2">
    <source>
        <dbReference type="ARBA" id="ARBA00007639"/>
    </source>
</evidence>
<dbReference type="AlphaFoldDB" id="A0A9X3E5I3"/>
<name>A0A9X3E5I3_9HYPH</name>
<comment type="subcellular location">
    <subcellularLocation>
        <location evidence="1">Cell envelope</location>
    </subcellularLocation>
</comment>
<comment type="similarity">
    <text evidence="2">Belongs to the bacterial solute-binding protein 2 family.</text>
</comment>
<dbReference type="InterPro" id="IPR028082">
    <property type="entry name" value="Peripla_BP_I"/>
</dbReference>
<organism evidence="6 7">
    <name type="scientific">Kaistia nematophila</name>
    <dbReference type="NCBI Taxonomy" id="2994654"/>
    <lineage>
        <taxon>Bacteria</taxon>
        <taxon>Pseudomonadati</taxon>
        <taxon>Pseudomonadota</taxon>
        <taxon>Alphaproteobacteria</taxon>
        <taxon>Hyphomicrobiales</taxon>
        <taxon>Kaistiaceae</taxon>
        <taxon>Kaistia</taxon>
    </lineage>
</organism>
<feature type="domain" description="Periplasmic binding protein" evidence="5">
    <location>
        <begin position="70"/>
        <end position="326"/>
    </location>
</feature>